<accession>A0ABC8UXK1</accession>
<evidence type="ECO:0000259" key="2">
    <source>
        <dbReference type="Pfam" id="PF05703"/>
    </source>
</evidence>
<name>A0ABC8UXK1_9AQUA</name>
<comment type="caution">
    <text evidence="3">The sequence shown here is derived from an EMBL/GenBank/DDBJ whole genome shotgun (WGS) entry which is preliminary data.</text>
</comment>
<gene>
    <name evidence="3" type="ORF">ILEXP_LOCUS56163</name>
</gene>
<evidence type="ECO:0000313" key="4">
    <source>
        <dbReference type="Proteomes" id="UP001642360"/>
    </source>
</evidence>
<feature type="non-terminal residue" evidence="3">
    <location>
        <position position="100"/>
    </location>
</feature>
<organism evidence="3 4">
    <name type="scientific">Ilex paraguariensis</name>
    <name type="common">yerba mate</name>
    <dbReference type="NCBI Taxonomy" id="185542"/>
    <lineage>
        <taxon>Eukaryota</taxon>
        <taxon>Viridiplantae</taxon>
        <taxon>Streptophyta</taxon>
        <taxon>Embryophyta</taxon>
        <taxon>Tracheophyta</taxon>
        <taxon>Spermatophyta</taxon>
        <taxon>Magnoliopsida</taxon>
        <taxon>eudicotyledons</taxon>
        <taxon>Gunneridae</taxon>
        <taxon>Pentapetalae</taxon>
        <taxon>asterids</taxon>
        <taxon>campanulids</taxon>
        <taxon>Aquifoliales</taxon>
        <taxon>Aquifoliaceae</taxon>
        <taxon>Ilex</taxon>
    </lineage>
</organism>
<feature type="region of interest" description="Disordered" evidence="1">
    <location>
        <begin position="1"/>
        <end position="21"/>
    </location>
</feature>
<reference evidence="3 4" key="1">
    <citation type="submission" date="2024-02" db="EMBL/GenBank/DDBJ databases">
        <authorList>
            <person name="Vignale AGUSTIN F."/>
            <person name="Sosa J E."/>
            <person name="Modenutti C."/>
        </authorList>
    </citation>
    <scope>NUCLEOTIDE SEQUENCE [LARGE SCALE GENOMIC DNA]</scope>
</reference>
<evidence type="ECO:0000313" key="3">
    <source>
        <dbReference type="EMBL" id="CAK9185739.1"/>
    </source>
</evidence>
<dbReference type="Proteomes" id="UP001642360">
    <property type="component" value="Unassembled WGS sequence"/>
</dbReference>
<evidence type="ECO:0000256" key="1">
    <source>
        <dbReference type="SAM" id="MobiDB-lite"/>
    </source>
</evidence>
<dbReference type="EMBL" id="CAUOFW020009414">
    <property type="protein sequence ID" value="CAK9185739.1"/>
    <property type="molecule type" value="Genomic_DNA"/>
</dbReference>
<feature type="domain" description="VAN3-binding protein-like auxin canalisation" evidence="2">
    <location>
        <begin position="17"/>
        <end position="88"/>
    </location>
</feature>
<keyword evidence="4" id="KW-1185">Reference proteome</keyword>
<dbReference type="AlphaFoldDB" id="A0ABC8UXK1"/>
<feature type="compositionally biased region" description="Polar residues" evidence="1">
    <location>
        <begin position="1"/>
        <end position="11"/>
    </location>
</feature>
<dbReference type="Pfam" id="PF05703">
    <property type="entry name" value="Auxin_canalis"/>
    <property type="match status" value="1"/>
</dbReference>
<sequence>MASQRPFSSCKQPLKVPESPNQPMEFLCRPWSPSASDFLDIFSSSNFLLPPSANDRTVEDEEKQLGEILQKEHTEEQVDEMLKNTSQRNKAIASKGNNNR</sequence>
<dbReference type="InterPro" id="IPR008546">
    <property type="entry name" value="VAN3-bd-like_auxin_canal"/>
</dbReference>
<protein>
    <recommendedName>
        <fullName evidence="2">VAN3-binding protein-like auxin canalisation domain-containing protein</fullName>
    </recommendedName>
</protein>
<proteinExistence type="predicted"/>